<gene>
    <name evidence="3" type="ORF">H920_19154</name>
</gene>
<feature type="region of interest" description="Disordered" evidence="1">
    <location>
        <begin position="67"/>
        <end position="108"/>
    </location>
</feature>
<dbReference type="InterPro" id="IPR045240">
    <property type="entry name" value="Ribosomal_uL4_euk/arch"/>
</dbReference>
<feature type="domain" description="Large ribosomal subunit protein uL4 C-terminal" evidence="2">
    <location>
        <begin position="3"/>
        <end position="54"/>
    </location>
</feature>
<keyword evidence="3" id="KW-0689">Ribosomal protein</keyword>
<protein>
    <submittedName>
        <fullName evidence="3">60S ribosomal protein L4</fullName>
    </submittedName>
</protein>
<dbReference type="Pfam" id="PF14374">
    <property type="entry name" value="Ribos_L4_asso_C"/>
    <property type="match status" value="1"/>
</dbReference>
<reference evidence="3 4" key="1">
    <citation type="submission" date="2013-11" db="EMBL/GenBank/DDBJ databases">
        <title>The Damaraland mole rat (Fukomys damarensis) genome and evolution of African mole rats.</title>
        <authorList>
            <person name="Gladyshev V.N."/>
            <person name="Fang X."/>
        </authorList>
    </citation>
    <scope>NUCLEOTIDE SEQUENCE [LARGE SCALE GENOMIC DNA]</scope>
    <source>
        <tissue evidence="3">Liver</tissue>
    </source>
</reference>
<evidence type="ECO:0000313" key="3">
    <source>
        <dbReference type="EMBL" id="KFO19438.1"/>
    </source>
</evidence>
<dbReference type="Proteomes" id="UP000028990">
    <property type="component" value="Unassembled WGS sequence"/>
</dbReference>
<dbReference type="PANTHER" id="PTHR19431">
    <property type="entry name" value="60S RIBOSOMAL PROTEIN L4"/>
    <property type="match status" value="1"/>
</dbReference>
<evidence type="ECO:0000313" key="4">
    <source>
        <dbReference type="Proteomes" id="UP000028990"/>
    </source>
</evidence>
<sequence>MAEIQRTLQAPYKKIHCRVLKKNPLKNLRIMLKLNPYAKTMCRNTILHQARNHKIHLDKAAAWEVKPEEKVEGKKPMEEKKGKKAADTKKPLMKSLGEKTCSCPETSS</sequence>
<keyword evidence="3" id="KW-0687">Ribonucleoprotein</keyword>
<feature type="compositionally biased region" description="Basic and acidic residues" evidence="1">
    <location>
        <begin position="67"/>
        <end position="90"/>
    </location>
</feature>
<proteinExistence type="predicted"/>
<organism evidence="3 4">
    <name type="scientific">Fukomys damarensis</name>
    <name type="common">Damaraland mole rat</name>
    <name type="synonym">Cryptomys damarensis</name>
    <dbReference type="NCBI Taxonomy" id="885580"/>
    <lineage>
        <taxon>Eukaryota</taxon>
        <taxon>Metazoa</taxon>
        <taxon>Chordata</taxon>
        <taxon>Craniata</taxon>
        <taxon>Vertebrata</taxon>
        <taxon>Euteleostomi</taxon>
        <taxon>Mammalia</taxon>
        <taxon>Eutheria</taxon>
        <taxon>Euarchontoglires</taxon>
        <taxon>Glires</taxon>
        <taxon>Rodentia</taxon>
        <taxon>Hystricomorpha</taxon>
        <taxon>Bathyergidae</taxon>
        <taxon>Fukomys</taxon>
    </lineage>
</organism>
<dbReference type="InterPro" id="IPR025755">
    <property type="entry name" value="Ribos_uL4_C_dom"/>
</dbReference>
<evidence type="ECO:0000256" key="1">
    <source>
        <dbReference type="SAM" id="MobiDB-lite"/>
    </source>
</evidence>
<dbReference type="GO" id="GO:0005840">
    <property type="term" value="C:ribosome"/>
    <property type="evidence" value="ECO:0007669"/>
    <property type="project" value="UniProtKB-KW"/>
</dbReference>
<dbReference type="AlphaFoldDB" id="A0A091CPC7"/>
<dbReference type="EMBL" id="KN125037">
    <property type="protein sequence ID" value="KFO19438.1"/>
    <property type="molecule type" value="Genomic_DNA"/>
</dbReference>
<accession>A0A091CPC7</accession>
<keyword evidence="4" id="KW-1185">Reference proteome</keyword>
<name>A0A091CPC7_FUKDA</name>
<evidence type="ECO:0000259" key="2">
    <source>
        <dbReference type="Pfam" id="PF14374"/>
    </source>
</evidence>